<gene>
    <name evidence="1" type="ORF">XAT740_LOCUS31352</name>
</gene>
<dbReference type="Gene3D" id="3.10.450.50">
    <property type="match status" value="1"/>
</dbReference>
<dbReference type="InterPro" id="IPR053218">
    <property type="entry name" value="Pathogen-related_defense"/>
</dbReference>
<dbReference type="PANTHER" id="PTHR31723:SF10">
    <property type="entry name" value="PATHOGEN-RELATED PROTEIN"/>
    <property type="match status" value="1"/>
</dbReference>
<name>A0A815H7Q7_ADIRI</name>
<dbReference type="EMBL" id="CAJNOR010002850">
    <property type="protein sequence ID" value="CAF1348470.1"/>
    <property type="molecule type" value="Genomic_DNA"/>
</dbReference>
<dbReference type="AlphaFoldDB" id="A0A815H7Q7"/>
<dbReference type="Proteomes" id="UP000663828">
    <property type="component" value="Unassembled WGS sequence"/>
</dbReference>
<dbReference type="SUPFAM" id="SSF54427">
    <property type="entry name" value="NTF2-like"/>
    <property type="match status" value="1"/>
</dbReference>
<protein>
    <recommendedName>
        <fullName evidence="3">Pathogen-related protein</fullName>
    </recommendedName>
</protein>
<proteinExistence type="predicted"/>
<sequence>MALPAYAVDPDAVLKNVPEDVKWRTGIPNYAKAHNFFQKHKTTNHKTGSLEDIVQNLVKNWEKEASHKTDPRQWDTVDLDNYQFSCNGLNKYNGQEMLTKGTYNALLGESMYYSASSISFEDSHDAFRNTLGDGFAWELLEVFSGPPHVTFTWRHFGTMTNEFKCTGLSGIPYNVKPSNKMVEIFGMCKATVNDQLKIQDLQVFYDPNQLFVQLLETCPHAAFIGMKLPGSANEDQSSAATEKSN</sequence>
<reference evidence="1" key="1">
    <citation type="submission" date="2021-02" db="EMBL/GenBank/DDBJ databases">
        <authorList>
            <person name="Nowell W R."/>
        </authorList>
    </citation>
    <scope>NUCLEOTIDE SEQUENCE</scope>
</reference>
<evidence type="ECO:0000313" key="2">
    <source>
        <dbReference type="Proteomes" id="UP000663828"/>
    </source>
</evidence>
<organism evidence="1 2">
    <name type="scientific">Adineta ricciae</name>
    <name type="common">Rotifer</name>
    <dbReference type="NCBI Taxonomy" id="249248"/>
    <lineage>
        <taxon>Eukaryota</taxon>
        <taxon>Metazoa</taxon>
        <taxon>Spiralia</taxon>
        <taxon>Gnathifera</taxon>
        <taxon>Rotifera</taxon>
        <taxon>Eurotatoria</taxon>
        <taxon>Bdelloidea</taxon>
        <taxon>Adinetida</taxon>
        <taxon>Adinetidae</taxon>
        <taxon>Adineta</taxon>
    </lineage>
</organism>
<keyword evidence="2" id="KW-1185">Reference proteome</keyword>
<evidence type="ECO:0000313" key="1">
    <source>
        <dbReference type="EMBL" id="CAF1348470.1"/>
    </source>
</evidence>
<evidence type="ECO:0008006" key="3">
    <source>
        <dbReference type="Google" id="ProtNLM"/>
    </source>
</evidence>
<dbReference type="PANTHER" id="PTHR31723">
    <property type="entry name" value="PATHOGENESIS-RELATED FAMILY PROTEIN"/>
    <property type="match status" value="1"/>
</dbReference>
<dbReference type="InterPro" id="IPR032710">
    <property type="entry name" value="NTF2-like_dom_sf"/>
</dbReference>
<comment type="caution">
    <text evidence="1">The sequence shown here is derived from an EMBL/GenBank/DDBJ whole genome shotgun (WGS) entry which is preliminary data.</text>
</comment>
<accession>A0A815H7Q7</accession>